<feature type="domain" description="EAL" evidence="4">
    <location>
        <begin position="648"/>
        <end position="898"/>
    </location>
</feature>
<dbReference type="Proteomes" id="UP000283295">
    <property type="component" value="Unassembled WGS sequence"/>
</dbReference>
<reference evidence="6 7" key="1">
    <citation type="submission" date="2018-08" db="EMBL/GenBank/DDBJ databases">
        <title>A genome reference for cultivated species of the human gut microbiota.</title>
        <authorList>
            <person name="Zou Y."/>
            <person name="Xue W."/>
            <person name="Luo G."/>
        </authorList>
    </citation>
    <scope>NUCLEOTIDE SEQUENCE [LARGE SCALE GENOMIC DNA]</scope>
    <source>
        <strain evidence="6 7">AF22-21</strain>
    </source>
</reference>
<dbReference type="Gene3D" id="3.40.50.2300">
    <property type="match status" value="2"/>
</dbReference>
<gene>
    <name evidence="6" type="ORF">DWX94_11395</name>
</gene>
<sequence>MHNRKRICVISAQVDENTQNRFMLGFMKRAYELDYDVCVFSMFLKYQDSTYREVGDSNIYNLINFDLFDAVVLCQDTLQTPGLVEKLEKRLQSEFPDGVVLVVDKENKIYPSVIMDHYTPIVKLVDHLIDKHGYKNIYFLNGLKGHIHSKQRLAGYLDSMKAHGLNVTDDMIYYGTYWYDSGDYMVDELVKDMENLPEAIVCANDCMAIGVCTAFDKHGIRVPEDIAVVGYDSIEDGRNSPVPITSADIPAEDCGHYCVDYIDAKLNNRDVPEFHTNVELYIGGSCGCEGWEKETVRTRREKWETALSATGYYSCFNNMMDDLVAQTDTESFFNTVSEYIYQIRPFQEFHICMNDYWRNPEIMTGDEALRYGYTDQVYRIIKCGPEEQDSDTVVRYDDVFESSMLLPELYEDRDYPTSYIFTPLYFQDRSFGYTVINYGREPRVFEEVYRSWIKTVARDIESFARYAGAAVLFKKLEAEQIRDGLTGLYNYRGFMTRAIEMINQSERASQEILVIAFDLKNMHKINSKFGREEGDKFISYAAQAVNEILDKGEIAMRMGNDEFVIASITDKLDENRGECIVKELKTKLGEINTVKEDGIEIGIYYVCEKAAVSNSSDLKNLINDVVNKKNHIKEKNLANSRKKMELTNKDIERDEQVAMILDKNLLTYHFQPIVSARDGSIYAYEALMRVFAPVRLSPPELLESAERLERLYDVEKLTLFNVVEIVDANPEMFKGKKVFINSMPGHMLTQEDRKIFLAKVKYLKCAGIVIEFTEGDELSDAELDELKMFLRGNGMEIAIDDYGSGYSNVNNLLRYMPEYVKIDRMLLSGIDSDPHRQHFVNDIIEFTSDNGIMALAEGVETTKEMKTVIQLGADLIQGYYTAHPNAEVVQLISPQVVNEIVQYNEGVSDVTDRHVFVMEHTRSASLMKIENKGYTSIVVAQKAGGDNTVRIVGAHGYNSDISLRVKDGFTGTIVLQNASFSSDRNVPSIDCGENTDIHILLEGKNSCKGGGIKIPESSRVTFAGNGDMKVQVNSSTYYGIGNDVESKHGIIRFKQDGAISIDVNGVKGTAIGAGKGGQLRIEKGRYDICVNGENGVAVGSIDSLVDLKLLQCDMDIQFDAANGVAIGSVNEHADINIRNTSIALRGSGRRYVAVGTLDGDGSRVDICRAHIDMGLKGDSCIGIGSDHGKAETIIEDANTRITVLGEQCFAIGSRDGRGILSGVNADLSISVKNGINVDVAAAEDDISLINGRYMFMLNNRSIEHKVIEKY</sequence>
<dbReference type="PROSITE" id="PS50883">
    <property type="entry name" value="EAL"/>
    <property type="match status" value="1"/>
</dbReference>
<keyword evidence="1" id="KW-0805">Transcription regulation</keyword>
<dbReference type="InterPro" id="IPR028082">
    <property type="entry name" value="Peripla_BP_I"/>
</dbReference>
<dbReference type="Pfam" id="PF00990">
    <property type="entry name" value="GGDEF"/>
    <property type="match status" value="1"/>
</dbReference>
<dbReference type="SUPFAM" id="SSF141868">
    <property type="entry name" value="EAL domain-like"/>
    <property type="match status" value="1"/>
</dbReference>
<evidence type="ECO:0000256" key="1">
    <source>
        <dbReference type="ARBA" id="ARBA00023015"/>
    </source>
</evidence>
<evidence type="ECO:0000313" key="6">
    <source>
        <dbReference type="EMBL" id="RGS38777.1"/>
    </source>
</evidence>
<organism evidence="6 7">
    <name type="scientific">Coprococcus eutactus</name>
    <dbReference type="NCBI Taxonomy" id="33043"/>
    <lineage>
        <taxon>Bacteria</taxon>
        <taxon>Bacillati</taxon>
        <taxon>Bacillota</taxon>
        <taxon>Clostridia</taxon>
        <taxon>Lachnospirales</taxon>
        <taxon>Lachnospiraceae</taxon>
        <taxon>Coprococcus</taxon>
    </lineage>
</organism>
<comment type="caution">
    <text evidence="6">The sequence shown here is derived from an EMBL/GenBank/DDBJ whole genome shotgun (WGS) entry which is preliminary data.</text>
</comment>
<dbReference type="SUPFAM" id="SSF55073">
    <property type="entry name" value="Nucleotide cyclase"/>
    <property type="match status" value="1"/>
</dbReference>
<dbReference type="InterPro" id="IPR000160">
    <property type="entry name" value="GGDEF_dom"/>
</dbReference>
<proteinExistence type="predicted"/>
<dbReference type="Pfam" id="PF00563">
    <property type="entry name" value="EAL"/>
    <property type="match status" value="1"/>
</dbReference>
<dbReference type="CDD" id="cd01948">
    <property type="entry name" value="EAL"/>
    <property type="match status" value="1"/>
</dbReference>
<protein>
    <submittedName>
        <fullName evidence="6">EAL domain-containing protein</fullName>
    </submittedName>
</protein>
<keyword evidence="3" id="KW-0804">Transcription</keyword>
<dbReference type="PROSITE" id="PS50887">
    <property type="entry name" value="GGDEF"/>
    <property type="match status" value="1"/>
</dbReference>
<keyword evidence="2" id="KW-0238">DNA-binding</keyword>
<dbReference type="Gene3D" id="3.20.20.450">
    <property type="entry name" value="EAL domain"/>
    <property type="match status" value="1"/>
</dbReference>
<dbReference type="CDD" id="cd06267">
    <property type="entry name" value="PBP1_LacI_sugar_binding-like"/>
    <property type="match status" value="1"/>
</dbReference>
<dbReference type="NCBIfam" id="TIGR00254">
    <property type="entry name" value="GGDEF"/>
    <property type="match status" value="1"/>
</dbReference>
<dbReference type="GO" id="GO:0003677">
    <property type="term" value="F:DNA binding"/>
    <property type="evidence" value="ECO:0007669"/>
    <property type="project" value="UniProtKB-KW"/>
</dbReference>
<evidence type="ECO:0000259" key="4">
    <source>
        <dbReference type="PROSITE" id="PS50883"/>
    </source>
</evidence>
<dbReference type="AlphaFoldDB" id="A0A412ILW0"/>
<dbReference type="InterPro" id="IPR035919">
    <property type="entry name" value="EAL_sf"/>
</dbReference>
<dbReference type="SUPFAM" id="SSF53822">
    <property type="entry name" value="Periplasmic binding protein-like I"/>
    <property type="match status" value="1"/>
</dbReference>
<feature type="domain" description="GGDEF" evidence="5">
    <location>
        <begin position="510"/>
        <end position="649"/>
    </location>
</feature>
<dbReference type="InterPro" id="IPR046335">
    <property type="entry name" value="LacI/GalR-like_sensor"/>
</dbReference>
<dbReference type="InterPro" id="IPR029787">
    <property type="entry name" value="Nucleotide_cyclase"/>
</dbReference>
<dbReference type="SMART" id="SM00052">
    <property type="entry name" value="EAL"/>
    <property type="match status" value="1"/>
</dbReference>
<dbReference type="InterPro" id="IPR050706">
    <property type="entry name" value="Cyclic-di-GMP_PDE-like"/>
</dbReference>
<dbReference type="SMART" id="SM00267">
    <property type="entry name" value="GGDEF"/>
    <property type="match status" value="1"/>
</dbReference>
<accession>A0A412ILW0</accession>
<evidence type="ECO:0000256" key="2">
    <source>
        <dbReference type="ARBA" id="ARBA00023125"/>
    </source>
</evidence>
<name>A0A412ILW0_9FIRM</name>
<dbReference type="InterPro" id="IPR001633">
    <property type="entry name" value="EAL_dom"/>
</dbReference>
<dbReference type="GO" id="GO:0071111">
    <property type="term" value="F:cyclic-guanylate-specific phosphodiesterase activity"/>
    <property type="evidence" value="ECO:0007669"/>
    <property type="project" value="InterPro"/>
</dbReference>
<dbReference type="PANTHER" id="PTHR33121">
    <property type="entry name" value="CYCLIC DI-GMP PHOSPHODIESTERASE PDEF"/>
    <property type="match status" value="1"/>
</dbReference>
<dbReference type="EMBL" id="QRVK01000036">
    <property type="protein sequence ID" value="RGS38777.1"/>
    <property type="molecule type" value="Genomic_DNA"/>
</dbReference>
<dbReference type="PANTHER" id="PTHR33121:SF70">
    <property type="entry name" value="SIGNALING PROTEIN YKOW"/>
    <property type="match status" value="1"/>
</dbReference>
<dbReference type="OrthoDB" id="9813903at2"/>
<dbReference type="Gene3D" id="3.30.70.270">
    <property type="match status" value="1"/>
</dbReference>
<dbReference type="Pfam" id="PF13377">
    <property type="entry name" value="Peripla_BP_3"/>
    <property type="match status" value="1"/>
</dbReference>
<evidence type="ECO:0000259" key="5">
    <source>
        <dbReference type="PROSITE" id="PS50887"/>
    </source>
</evidence>
<dbReference type="InterPro" id="IPR043128">
    <property type="entry name" value="Rev_trsase/Diguanyl_cyclase"/>
</dbReference>
<evidence type="ECO:0000256" key="3">
    <source>
        <dbReference type="ARBA" id="ARBA00023163"/>
    </source>
</evidence>
<evidence type="ECO:0000313" key="7">
    <source>
        <dbReference type="Proteomes" id="UP000283295"/>
    </source>
</evidence>